<accession>A0ABP9HBN0</accession>
<dbReference type="InterPro" id="IPR032819">
    <property type="entry name" value="TruB_C"/>
</dbReference>
<evidence type="ECO:0000256" key="5">
    <source>
        <dbReference type="HAMAP-Rule" id="MF_01080"/>
    </source>
</evidence>
<comment type="caution">
    <text evidence="9">The sequence shown here is derived from an EMBL/GenBank/DDBJ whole genome shotgun (WGS) entry which is preliminary data.</text>
</comment>
<comment type="function">
    <text evidence="5">Responsible for synthesis of pseudouridine from uracil-55 in the psi GC loop of transfer RNAs.</text>
</comment>
<feature type="domain" description="Pseudouridine synthase II N-terminal" evidence="6">
    <location>
        <begin position="46"/>
        <end position="206"/>
    </location>
</feature>
<proteinExistence type="inferred from homology"/>
<dbReference type="Pfam" id="PF16198">
    <property type="entry name" value="TruB_C_2"/>
    <property type="match status" value="1"/>
</dbReference>
<dbReference type="Pfam" id="PF09142">
    <property type="entry name" value="TruB_C"/>
    <property type="match status" value="1"/>
</dbReference>
<dbReference type="Gene3D" id="2.30.130.10">
    <property type="entry name" value="PUA domain"/>
    <property type="match status" value="1"/>
</dbReference>
<comment type="similarity">
    <text evidence="2 5">Belongs to the pseudouridine synthase TruB family. Type 1 subfamily.</text>
</comment>
<gene>
    <name evidence="5 9" type="primary">truB</name>
    <name evidence="9" type="ORF">GCM10023225_06890</name>
</gene>
<dbReference type="SUPFAM" id="SSF55120">
    <property type="entry name" value="Pseudouridine synthase"/>
    <property type="match status" value="1"/>
</dbReference>
<keyword evidence="3 5" id="KW-0819">tRNA processing</keyword>
<evidence type="ECO:0000313" key="9">
    <source>
        <dbReference type="EMBL" id="GAA4966596.1"/>
    </source>
</evidence>
<evidence type="ECO:0000313" key="10">
    <source>
        <dbReference type="Proteomes" id="UP001501195"/>
    </source>
</evidence>
<reference evidence="10" key="1">
    <citation type="journal article" date="2019" name="Int. J. Syst. Evol. Microbiol.">
        <title>The Global Catalogue of Microorganisms (GCM) 10K type strain sequencing project: providing services to taxonomists for standard genome sequencing and annotation.</title>
        <authorList>
            <consortium name="The Broad Institute Genomics Platform"/>
            <consortium name="The Broad Institute Genome Sequencing Center for Infectious Disease"/>
            <person name="Wu L."/>
            <person name="Ma J."/>
        </authorList>
    </citation>
    <scope>NUCLEOTIDE SEQUENCE [LARGE SCALE GENOMIC DNA]</scope>
    <source>
        <strain evidence="10">JCM 18126</strain>
    </source>
</reference>
<dbReference type="InterPro" id="IPR002501">
    <property type="entry name" value="PsdUridine_synth_N"/>
</dbReference>
<feature type="active site" description="Nucleophile" evidence="5">
    <location>
        <position position="61"/>
    </location>
</feature>
<evidence type="ECO:0000259" key="6">
    <source>
        <dbReference type="Pfam" id="PF01509"/>
    </source>
</evidence>
<dbReference type="InterPro" id="IPR014780">
    <property type="entry name" value="tRNA_psdUridine_synth_TruB"/>
</dbReference>
<evidence type="ECO:0000259" key="8">
    <source>
        <dbReference type="Pfam" id="PF16198"/>
    </source>
</evidence>
<dbReference type="PANTHER" id="PTHR13767:SF2">
    <property type="entry name" value="PSEUDOURIDYLATE SYNTHASE TRUB1"/>
    <property type="match status" value="1"/>
</dbReference>
<keyword evidence="10" id="KW-1185">Reference proteome</keyword>
<dbReference type="EMBL" id="BAABIL010000079">
    <property type="protein sequence ID" value="GAA4966596.1"/>
    <property type="molecule type" value="Genomic_DNA"/>
</dbReference>
<dbReference type="InterPro" id="IPR020103">
    <property type="entry name" value="PsdUridine_synth_cat_dom_sf"/>
</dbReference>
<dbReference type="InterPro" id="IPR036974">
    <property type="entry name" value="PUA_sf"/>
</dbReference>
<comment type="catalytic activity">
    <reaction evidence="1 5">
        <text>uridine(55) in tRNA = pseudouridine(55) in tRNA</text>
        <dbReference type="Rhea" id="RHEA:42532"/>
        <dbReference type="Rhea" id="RHEA-COMP:10101"/>
        <dbReference type="Rhea" id="RHEA-COMP:10102"/>
        <dbReference type="ChEBI" id="CHEBI:65314"/>
        <dbReference type="ChEBI" id="CHEBI:65315"/>
        <dbReference type="EC" id="5.4.99.25"/>
    </reaction>
</comment>
<dbReference type="InterPro" id="IPR015225">
    <property type="entry name" value="tRNA_psdUridine_synth_fam2_C"/>
</dbReference>
<sequence length="328" mass="34132">MGGGRRSRGRALVSRGTAPLPAHLEGLLLVDKPAGMTSHDVVSRCRRIVGSRRVGHAGTLDPAATGVLVLGTGRGTRLLTHLVGHDKEYRATVRLGESTVTDDAEGEVLGRADASHVTAEALEAAVARLRGSLQQVPSAVSAVKVDGRRAYARVRAGEDVRLPPRPVTVSRFDVLAVHRPPVPQVGAGLPVLDVDVEVECSAGTYVRALARDLGADLGVGGHLTALRRTRSGPFRSGDTRSLEELAAEPRALSLAQAAHLLFPVRRLSAAEATDVGHGRPLELREEAPGSPTAAIGPDGELLALLHAAGGRARPLLALPRAEPAPATG</sequence>
<evidence type="ECO:0000256" key="2">
    <source>
        <dbReference type="ARBA" id="ARBA00005642"/>
    </source>
</evidence>
<dbReference type="EC" id="5.4.99.25" evidence="5"/>
<evidence type="ECO:0000256" key="3">
    <source>
        <dbReference type="ARBA" id="ARBA00022694"/>
    </source>
</evidence>
<feature type="domain" description="tRNA pseudouridylate synthase B C-terminal" evidence="8">
    <location>
        <begin position="207"/>
        <end position="247"/>
    </location>
</feature>
<dbReference type="InterPro" id="IPR015947">
    <property type="entry name" value="PUA-like_sf"/>
</dbReference>
<evidence type="ECO:0000256" key="1">
    <source>
        <dbReference type="ARBA" id="ARBA00000385"/>
    </source>
</evidence>
<organism evidence="9 10">
    <name type="scientific">Kineococcus glutinatus</name>
    <dbReference type="NCBI Taxonomy" id="1070872"/>
    <lineage>
        <taxon>Bacteria</taxon>
        <taxon>Bacillati</taxon>
        <taxon>Actinomycetota</taxon>
        <taxon>Actinomycetes</taxon>
        <taxon>Kineosporiales</taxon>
        <taxon>Kineosporiaceae</taxon>
        <taxon>Kineococcus</taxon>
    </lineage>
</organism>
<evidence type="ECO:0000256" key="4">
    <source>
        <dbReference type="ARBA" id="ARBA00023235"/>
    </source>
</evidence>
<evidence type="ECO:0000259" key="7">
    <source>
        <dbReference type="Pfam" id="PF09142"/>
    </source>
</evidence>
<dbReference type="SUPFAM" id="SSF88697">
    <property type="entry name" value="PUA domain-like"/>
    <property type="match status" value="1"/>
</dbReference>
<dbReference type="Pfam" id="PF01509">
    <property type="entry name" value="TruB_N"/>
    <property type="match status" value="1"/>
</dbReference>
<dbReference type="Gene3D" id="3.30.2350.10">
    <property type="entry name" value="Pseudouridine synthase"/>
    <property type="match status" value="1"/>
</dbReference>
<feature type="domain" description="tRNA pseudouridine synthase II TruB subfamily 2 C-terminal" evidence="7">
    <location>
        <begin position="262"/>
        <end position="318"/>
    </location>
</feature>
<keyword evidence="4 5" id="KW-0413">Isomerase</keyword>
<dbReference type="PANTHER" id="PTHR13767">
    <property type="entry name" value="TRNA-PSEUDOURIDINE SYNTHASE"/>
    <property type="match status" value="1"/>
</dbReference>
<dbReference type="CDD" id="cd02573">
    <property type="entry name" value="PseudoU_synth_EcTruB"/>
    <property type="match status" value="1"/>
</dbReference>
<name>A0ABP9HBN0_9ACTN</name>
<dbReference type="HAMAP" id="MF_01080">
    <property type="entry name" value="TruB_bact"/>
    <property type="match status" value="1"/>
</dbReference>
<dbReference type="NCBIfam" id="TIGR00431">
    <property type="entry name" value="TruB"/>
    <property type="match status" value="1"/>
</dbReference>
<dbReference type="Proteomes" id="UP001501195">
    <property type="component" value="Unassembled WGS sequence"/>
</dbReference>
<protein>
    <recommendedName>
        <fullName evidence="5">tRNA pseudouridine synthase B</fullName>
        <ecNumber evidence="5">5.4.99.25</ecNumber>
    </recommendedName>
    <alternativeName>
        <fullName evidence="5">tRNA pseudouridine(55) synthase</fullName>
        <shortName evidence="5">Psi55 synthase</shortName>
    </alternativeName>
    <alternativeName>
        <fullName evidence="5">tRNA pseudouridylate synthase</fullName>
    </alternativeName>
    <alternativeName>
        <fullName evidence="5">tRNA-uridine isomerase</fullName>
    </alternativeName>
</protein>